<dbReference type="NCBIfam" id="TIGR01525">
    <property type="entry name" value="ATPase-IB_hvy"/>
    <property type="match status" value="1"/>
</dbReference>
<dbReference type="InterPro" id="IPR027256">
    <property type="entry name" value="P-typ_ATPase_IB"/>
</dbReference>
<keyword evidence="6 15" id="KW-0812">Transmembrane</keyword>
<feature type="transmembrane region" description="Helical" evidence="15">
    <location>
        <begin position="211"/>
        <end position="235"/>
    </location>
</feature>
<evidence type="ECO:0000256" key="9">
    <source>
        <dbReference type="ARBA" id="ARBA00022840"/>
    </source>
</evidence>
<evidence type="ECO:0000256" key="1">
    <source>
        <dbReference type="ARBA" id="ARBA00004651"/>
    </source>
</evidence>
<dbReference type="Pfam" id="PF00122">
    <property type="entry name" value="E1-E2_ATPase"/>
    <property type="match status" value="1"/>
</dbReference>
<feature type="transmembrane region" description="Helical" evidence="15">
    <location>
        <begin position="273"/>
        <end position="291"/>
    </location>
</feature>
<dbReference type="InterPro" id="IPR044492">
    <property type="entry name" value="P_typ_ATPase_HD_dom"/>
</dbReference>
<dbReference type="InterPro" id="IPR036163">
    <property type="entry name" value="HMA_dom_sf"/>
</dbReference>
<keyword evidence="18" id="KW-1185">Reference proteome</keyword>
<dbReference type="STRING" id="1705394.SP60_03655"/>
<dbReference type="InterPro" id="IPR001757">
    <property type="entry name" value="P_typ_ATPase"/>
</dbReference>
<name>A0A0M4PMU6_9GAMM</name>
<keyword evidence="3" id="KW-0813">Transport</keyword>
<dbReference type="Gene3D" id="2.70.150.10">
    <property type="entry name" value="Calcium-transporting ATPase, cytoplasmic transduction domain A"/>
    <property type="match status" value="1"/>
</dbReference>
<keyword evidence="4 15" id="KW-1003">Cell membrane</keyword>
<dbReference type="NCBIfam" id="TIGR01494">
    <property type="entry name" value="ATPase_P-type"/>
    <property type="match status" value="1"/>
</dbReference>
<evidence type="ECO:0000256" key="2">
    <source>
        <dbReference type="ARBA" id="ARBA00006024"/>
    </source>
</evidence>
<feature type="transmembrane region" description="Helical" evidence="15">
    <location>
        <begin position="425"/>
        <end position="445"/>
    </location>
</feature>
<dbReference type="InterPro" id="IPR036412">
    <property type="entry name" value="HAD-like_sf"/>
</dbReference>
<evidence type="ECO:0000256" key="4">
    <source>
        <dbReference type="ARBA" id="ARBA00022475"/>
    </source>
</evidence>
<dbReference type="PROSITE" id="PS00154">
    <property type="entry name" value="ATPASE_E1_E2"/>
    <property type="match status" value="1"/>
</dbReference>
<dbReference type="PROSITE" id="PS50846">
    <property type="entry name" value="HMA_2"/>
    <property type="match status" value="1"/>
</dbReference>
<dbReference type="InterPro" id="IPR023214">
    <property type="entry name" value="HAD_sf"/>
</dbReference>
<sequence length="809" mass="87919">MKLRRMSNTCFHCGLEVTSHNRIQANIEQAPQDFCCAGCASVCQIIHQSGLGAFYSQQTSSMLPAVTLEYPLEFYDAPAFQQPFLESAPEGEKIITLISDTIHCAACVWLIEKALNSLTGVNWVRANLTDKRIRLSWNEGDIQLSQIMQRLADLGYSAMPFEQNIAEQLANRSNKAMLYKIGFAAFTMMNLLWISIALYTGASEGKYHQYFQWLGFALATPTLFYSGSGFLKSAYTGLRNGLMNMDVPISIGALTTYFYSVYVLLGFSAKGEVYFDTVVNFIFVILIGRYLESSAKKSSISASSSLQQLQPKVALVIKDKDEIITPIAAININDQVLIRPGERIPVDGYVRSGASDTDESLLSGESRPVAKKIGDEVFAGSVNGQGALEIVVSQTLKQSVLGKIVSLVENTQHNKSAVVCSIDRIIPYFVGVTIFLALATFVYWYPEDFDLALLSATSVLIITCPCAFGLATPMSIAVASGAAIKEKMLIKNSDTLEVLNQVDWVVFDKTGTLTLGEFKVEQVVYSPAQQQAKKSDLMQIMASIEKYSEHPLAQAIVVENQQALLTTNDFQSTPGQGVSASIDGVAYKIGKLSFVDSSQQVDADMLKNSQQIELQGSSCIWCSTQDQVLGFVALSDQIKADAKATIAQLLATGKQVSILSGDSQVVTQKVADYLGIKHVVAQALPEDKASYIKQLQQQHQVLMIGDGVNDAPALVQADTSMAIGSGSDVSVNHADVVLLKSTLSPILAMITLAQRTSRTIKQNITFALLYNALMVPLAMMAKVTPLFAAIAMPISSLIVIGNAARLRKK</sequence>
<dbReference type="InterPro" id="IPR008250">
    <property type="entry name" value="ATPase_P-typ_transduc_dom_A_sf"/>
</dbReference>
<dbReference type="SUPFAM" id="SSF81653">
    <property type="entry name" value="Calcium ATPase, transduction domain A"/>
    <property type="match status" value="1"/>
</dbReference>
<evidence type="ECO:0000313" key="17">
    <source>
        <dbReference type="EMBL" id="ALE52392.1"/>
    </source>
</evidence>
<dbReference type="GO" id="GO:0043682">
    <property type="term" value="F:P-type divalent copper transporter activity"/>
    <property type="evidence" value="ECO:0007669"/>
    <property type="project" value="TreeGrafter"/>
</dbReference>
<dbReference type="NCBIfam" id="TIGR01511">
    <property type="entry name" value="ATPase-IB1_Cu"/>
    <property type="match status" value="1"/>
</dbReference>
<dbReference type="Pfam" id="PF00702">
    <property type="entry name" value="Hydrolase"/>
    <property type="match status" value="1"/>
</dbReference>
<dbReference type="InterPro" id="IPR006121">
    <property type="entry name" value="HMA_dom"/>
</dbReference>
<evidence type="ECO:0000256" key="11">
    <source>
        <dbReference type="ARBA" id="ARBA00022967"/>
    </source>
</evidence>
<dbReference type="GO" id="GO:0055070">
    <property type="term" value="P:copper ion homeostasis"/>
    <property type="evidence" value="ECO:0007669"/>
    <property type="project" value="TreeGrafter"/>
</dbReference>
<reference evidence="17 18" key="1">
    <citation type="journal article" date="2015" name="Genome Announc.">
        <title>Genome Sequence of 'Candidatus Thioglobus autotrophica' Strain EF1, a Chemoautotroph from the SUP05 Clade of Marine Gammaproteobacteria.</title>
        <authorList>
            <person name="Shah V."/>
            <person name="Morris R.M."/>
        </authorList>
    </citation>
    <scope>NUCLEOTIDE SEQUENCE [LARGE SCALE GENOMIC DNA]</scope>
    <source>
        <strain evidence="17 18">EF1</strain>
    </source>
</reference>
<proteinExistence type="inferred from homology"/>
<evidence type="ECO:0000256" key="8">
    <source>
        <dbReference type="ARBA" id="ARBA00022741"/>
    </source>
</evidence>
<evidence type="ECO:0000259" key="16">
    <source>
        <dbReference type="PROSITE" id="PS50846"/>
    </source>
</evidence>
<dbReference type="Gene3D" id="3.30.70.100">
    <property type="match status" value="1"/>
</dbReference>
<keyword evidence="10" id="KW-0460">Magnesium</keyword>
<dbReference type="InterPro" id="IPR021993">
    <property type="entry name" value="ATPase-cat-bd"/>
</dbReference>
<evidence type="ECO:0000256" key="10">
    <source>
        <dbReference type="ARBA" id="ARBA00022842"/>
    </source>
</evidence>
<dbReference type="InterPro" id="IPR018303">
    <property type="entry name" value="ATPase_P-typ_P_site"/>
</dbReference>
<dbReference type="PRINTS" id="PR00119">
    <property type="entry name" value="CATATPASE"/>
</dbReference>
<evidence type="ECO:0000256" key="5">
    <source>
        <dbReference type="ARBA" id="ARBA00022553"/>
    </source>
</evidence>
<dbReference type="PATRIC" id="fig|1705394.5.peg.734"/>
<protein>
    <submittedName>
        <fullName evidence="17">ATPase P</fullName>
    </submittedName>
</protein>
<dbReference type="InterPro" id="IPR023299">
    <property type="entry name" value="ATPase_P-typ_cyto_dom_N"/>
</dbReference>
<dbReference type="Proteomes" id="UP000058020">
    <property type="component" value="Chromosome"/>
</dbReference>
<feature type="transmembrane region" description="Helical" evidence="15">
    <location>
        <begin position="764"/>
        <end position="780"/>
    </location>
</feature>
<dbReference type="GO" id="GO:0005507">
    <property type="term" value="F:copper ion binding"/>
    <property type="evidence" value="ECO:0007669"/>
    <property type="project" value="TreeGrafter"/>
</dbReference>
<comment type="similarity">
    <text evidence="2 15">Belongs to the cation transport ATPase (P-type) (TC 3.A.3) family. Type IB subfamily.</text>
</comment>
<dbReference type="GO" id="GO:0005886">
    <property type="term" value="C:plasma membrane"/>
    <property type="evidence" value="ECO:0007669"/>
    <property type="project" value="UniProtKB-SubCell"/>
</dbReference>
<dbReference type="SUPFAM" id="SSF55008">
    <property type="entry name" value="HMA, heavy metal-associated domain"/>
    <property type="match status" value="1"/>
</dbReference>
<dbReference type="SFLD" id="SFLDF00027">
    <property type="entry name" value="p-type_atpase"/>
    <property type="match status" value="1"/>
</dbReference>
<dbReference type="Gene3D" id="3.40.50.1000">
    <property type="entry name" value="HAD superfamily/HAD-like"/>
    <property type="match status" value="1"/>
</dbReference>
<comment type="subcellular location">
    <subcellularLocation>
        <location evidence="1">Cell membrane</location>
        <topology evidence="1">Multi-pass membrane protein</topology>
    </subcellularLocation>
</comment>
<evidence type="ECO:0000256" key="14">
    <source>
        <dbReference type="ARBA" id="ARBA00023136"/>
    </source>
</evidence>
<evidence type="ECO:0000313" key="18">
    <source>
        <dbReference type="Proteomes" id="UP000058020"/>
    </source>
</evidence>
<dbReference type="EMBL" id="CP010552">
    <property type="protein sequence ID" value="ALE52392.1"/>
    <property type="molecule type" value="Genomic_DNA"/>
</dbReference>
<evidence type="ECO:0000256" key="7">
    <source>
        <dbReference type="ARBA" id="ARBA00022723"/>
    </source>
</evidence>
<dbReference type="FunFam" id="2.70.150.10:FF:000002">
    <property type="entry name" value="Copper-transporting ATPase 1, putative"/>
    <property type="match status" value="1"/>
</dbReference>
<keyword evidence="8 15" id="KW-0547">Nucleotide-binding</keyword>
<dbReference type="AlphaFoldDB" id="A0A0M4PMU6"/>
<organism evidence="17 18">
    <name type="scientific">Candidatus Thioglobus autotrophicus</name>
    <dbReference type="NCBI Taxonomy" id="1705394"/>
    <lineage>
        <taxon>Bacteria</taxon>
        <taxon>Pseudomonadati</taxon>
        <taxon>Pseudomonadota</taxon>
        <taxon>Gammaproteobacteria</taxon>
        <taxon>Candidatus Pseudothioglobaceae</taxon>
        <taxon>Candidatus Thioglobus</taxon>
    </lineage>
</organism>
<keyword evidence="5" id="KW-0597">Phosphoprotein</keyword>
<dbReference type="InterPro" id="IPR059000">
    <property type="entry name" value="ATPase_P-type_domA"/>
</dbReference>
<dbReference type="SFLD" id="SFLDG00002">
    <property type="entry name" value="C1.7:_P-type_atpase_like"/>
    <property type="match status" value="1"/>
</dbReference>
<dbReference type="SUPFAM" id="SSF81665">
    <property type="entry name" value="Calcium ATPase, transmembrane domain M"/>
    <property type="match status" value="1"/>
</dbReference>
<dbReference type="PRINTS" id="PR00943">
    <property type="entry name" value="CUATPASE"/>
</dbReference>
<gene>
    <name evidence="17" type="ORF">SP60_03655</name>
</gene>
<keyword evidence="14 15" id="KW-0472">Membrane</keyword>
<feature type="transmembrane region" description="Helical" evidence="15">
    <location>
        <begin position="178"/>
        <end position="199"/>
    </location>
</feature>
<accession>A0A0M4PMU6</accession>
<keyword evidence="13" id="KW-0406">Ion transport</keyword>
<keyword evidence="9 15" id="KW-0067">ATP-binding</keyword>
<dbReference type="InterPro" id="IPR023298">
    <property type="entry name" value="ATPase_P-typ_TM_dom_sf"/>
</dbReference>
<feature type="transmembrane region" description="Helical" evidence="15">
    <location>
        <begin position="451"/>
        <end position="484"/>
    </location>
</feature>
<keyword evidence="7 15" id="KW-0479">Metal-binding</keyword>
<evidence type="ECO:0000256" key="3">
    <source>
        <dbReference type="ARBA" id="ARBA00022448"/>
    </source>
</evidence>
<feature type="domain" description="HMA" evidence="16">
    <location>
        <begin position="93"/>
        <end position="159"/>
    </location>
</feature>
<evidence type="ECO:0000256" key="13">
    <source>
        <dbReference type="ARBA" id="ARBA00023065"/>
    </source>
</evidence>
<dbReference type="Gene3D" id="3.40.1110.10">
    <property type="entry name" value="Calcium-transporting ATPase, cytoplasmic domain N"/>
    <property type="match status" value="1"/>
</dbReference>
<evidence type="ECO:0000256" key="6">
    <source>
        <dbReference type="ARBA" id="ARBA00022692"/>
    </source>
</evidence>
<feature type="transmembrane region" description="Helical" evidence="15">
    <location>
        <begin position="786"/>
        <end position="804"/>
    </location>
</feature>
<dbReference type="PANTHER" id="PTHR43520">
    <property type="entry name" value="ATP7, ISOFORM B"/>
    <property type="match status" value="1"/>
</dbReference>
<keyword evidence="11" id="KW-1278">Translocase</keyword>
<dbReference type="PANTHER" id="PTHR43520:SF5">
    <property type="entry name" value="CATION-TRANSPORTING P-TYPE ATPASE-RELATED"/>
    <property type="match status" value="1"/>
</dbReference>
<dbReference type="Pfam" id="PF12156">
    <property type="entry name" value="ATPase-cat_bd"/>
    <property type="match status" value="1"/>
</dbReference>
<dbReference type="GO" id="GO:0016887">
    <property type="term" value="F:ATP hydrolysis activity"/>
    <property type="evidence" value="ECO:0007669"/>
    <property type="project" value="InterPro"/>
</dbReference>
<dbReference type="KEGG" id="tho:SP60_03655"/>
<evidence type="ECO:0000256" key="15">
    <source>
        <dbReference type="RuleBase" id="RU362081"/>
    </source>
</evidence>
<dbReference type="Pfam" id="PF00403">
    <property type="entry name" value="HMA"/>
    <property type="match status" value="1"/>
</dbReference>
<dbReference type="GO" id="GO:0005524">
    <property type="term" value="F:ATP binding"/>
    <property type="evidence" value="ECO:0007669"/>
    <property type="project" value="UniProtKB-UniRule"/>
</dbReference>
<keyword evidence="12 15" id="KW-1133">Transmembrane helix</keyword>
<dbReference type="CDD" id="cd00371">
    <property type="entry name" value="HMA"/>
    <property type="match status" value="1"/>
</dbReference>
<dbReference type="SUPFAM" id="SSF56784">
    <property type="entry name" value="HAD-like"/>
    <property type="match status" value="1"/>
</dbReference>
<dbReference type="SFLD" id="SFLDS00003">
    <property type="entry name" value="Haloacid_Dehalogenase"/>
    <property type="match status" value="1"/>
</dbReference>
<evidence type="ECO:0000256" key="12">
    <source>
        <dbReference type="ARBA" id="ARBA00022989"/>
    </source>
</evidence>
<feature type="transmembrane region" description="Helical" evidence="15">
    <location>
        <begin position="247"/>
        <end position="267"/>
    </location>
</feature>